<dbReference type="PROSITE" id="PS01124">
    <property type="entry name" value="HTH_ARAC_FAMILY_2"/>
    <property type="match status" value="1"/>
</dbReference>
<name>A0ABS8GBB2_9ALTE</name>
<evidence type="ECO:0000256" key="1">
    <source>
        <dbReference type="ARBA" id="ARBA00023015"/>
    </source>
</evidence>
<dbReference type="Pfam" id="PF06445">
    <property type="entry name" value="GyrI-like"/>
    <property type="match status" value="1"/>
</dbReference>
<dbReference type="PRINTS" id="PR00032">
    <property type="entry name" value="HTHARAC"/>
</dbReference>
<dbReference type="PANTHER" id="PTHR40055">
    <property type="entry name" value="TRANSCRIPTIONAL REGULATOR YGIV-RELATED"/>
    <property type="match status" value="1"/>
</dbReference>
<keyword evidence="3" id="KW-0804">Transcription</keyword>
<dbReference type="RefSeq" id="WP_229162226.1">
    <property type="nucleotide sequence ID" value="NZ_JAJEWP010000006.1"/>
</dbReference>
<dbReference type="InterPro" id="IPR018060">
    <property type="entry name" value="HTH_AraC"/>
</dbReference>
<dbReference type="SMART" id="SM00871">
    <property type="entry name" value="AraC_E_bind"/>
    <property type="match status" value="1"/>
</dbReference>
<dbReference type="Gene3D" id="1.10.10.60">
    <property type="entry name" value="Homeodomain-like"/>
    <property type="match status" value="2"/>
</dbReference>
<organism evidence="5 6">
    <name type="scientific">Fluctibacter halophilus</name>
    <dbReference type="NCBI Taxonomy" id="226011"/>
    <lineage>
        <taxon>Bacteria</taxon>
        <taxon>Pseudomonadati</taxon>
        <taxon>Pseudomonadota</taxon>
        <taxon>Gammaproteobacteria</taxon>
        <taxon>Alteromonadales</taxon>
        <taxon>Alteromonadaceae</taxon>
        <taxon>Fluctibacter</taxon>
    </lineage>
</organism>
<evidence type="ECO:0000313" key="6">
    <source>
        <dbReference type="Proteomes" id="UP001520878"/>
    </source>
</evidence>
<dbReference type="InterPro" id="IPR018062">
    <property type="entry name" value="HTH_AraC-typ_CS"/>
</dbReference>
<evidence type="ECO:0000256" key="3">
    <source>
        <dbReference type="ARBA" id="ARBA00023163"/>
    </source>
</evidence>
<dbReference type="SUPFAM" id="SSF46689">
    <property type="entry name" value="Homeodomain-like"/>
    <property type="match status" value="2"/>
</dbReference>
<dbReference type="InterPro" id="IPR050908">
    <property type="entry name" value="SmbC-like"/>
</dbReference>
<dbReference type="Proteomes" id="UP001520878">
    <property type="component" value="Unassembled WGS sequence"/>
</dbReference>
<dbReference type="InterPro" id="IPR010499">
    <property type="entry name" value="AraC_E-bd"/>
</dbReference>
<dbReference type="InterPro" id="IPR029442">
    <property type="entry name" value="GyrI-like"/>
</dbReference>
<dbReference type="SMART" id="SM00342">
    <property type="entry name" value="HTH_ARAC"/>
    <property type="match status" value="1"/>
</dbReference>
<reference evidence="5 6" key="1">
    <citation type="submission" date="2021-10" db="EMBL/GenBank/DDBJ databases">
        <title>Draft genome of Aestuariibacter halophilus JC2043.</title>
        <authorList>
            <person name="Emsley S.A."/>
            <person name="Pfannmuller K.M."/>
            <person name="Ushijima B."/>
            <person name="Saw J.H."/>
            <person name="Videau P."/>
        </authorList>
    </citation>
    <scope>NUCLEOTIDE SEQUENCE [LARGE SCALE GENOMIC DNA]</scope>
    <source>
        <strain evidence="5 6">JC2043</strain>
    </source>
</reference>
<dbReference type="EMBL" id="JAJEWP010000006">
    <property type="protein sequence ID" value="MCC2617832.1"/>
    <property type="molecule type" value="Genomic_DNA"/>
</dbReference>
<accession>A0ABS8GBB2</accession>
<dbReference type="InterPro" id="IPR009057">
    <property type="entry name" value="Homeodomain-like_sf"/>
</dbReference>
<evidence type="ECO:0000313" key="5">
    <source>
        <dbReference type="EMBL" id="MCC2617832.1"/>
    </source>
</evidence>
<keyword evidence="1" id="KW-0805">Transcription regulation</keyword>
<feature type="domain" description="HTH araC/xylS-type" evidence="4">
    <location>
        <begin position="12"/>
        <end position="111"/>
    </location>
</feature>
<evidence type="ECO:0000256" key="2">
    <source>
        <dbReference type="ARBA" id="ARBA00023125"/>
    </source>
</evidence>
<keyword evidence="2" id="KW-0238">DNA-binding</keyword>
<dbReference type="PANTHER" id="PTHR40055:SF1">
    <property type="entry name" value="TRANSCRIPTIONAL REGULATOR YGIV-RELATED"/>
    <property type="match status" value="1"/>
</dbReference>
<protein>
    <submittedName>
        <fullName evidence="5">AraC family transcriptional regulator</fullName>
    </submittedName>
</protein>
<dbReference type="Pfam" id="PF12833">
    <property type="entry name" value="HTH_18"/>
    <property type="match status" value="1"/>
</dbReference>
<dbReference type="SUPFAM" id="SSF55136">
    <property type="entry name" value="Probable bacterial effector-binding domain"/>
    <property type="match status" value="1"/>
</dbReference>
<keyword evidence="6" id="KW-1185">Reference proteome</keyword>
<proteinExistence type="predicted"/>
<dbReference type="Gene3D" id="3.20.80.10">
    <property type="entry name" value="Regulatory factor, effector binding domain"/>
    <property type="match status" value="1"/>
</dbReference>
<evidence type="ECO:0000259" key="4">
    <source>
        <dbReference type="PROSITE" id="PS01124"/>
    </source>
</evidence>
<sequence>MSDEPHYTPRISNVIAHIERHLDDDLSLQTLSQVAACSKYHFHRVFSAETGMNVTQFVRLLRLKRASFRLAFEADKSVLEIAIEAGFETPEAFAKAFRRIFSQSPSEFRCTPQWDHWHQQIGNPPTLVTGAPMDINIVDFPATKVAVLEHHGAPTQILQSVGRFIAWRKATGLSPLQSAMTFGIPYSDPHTTPAEDFRWDVCGSVEQDVPDNDFGVKTGLIPGGRCARVRHQGSHDRLDESIIPVFRDWLPESGQQLRDFPCFFHYLNFIHQVDECDLLTDIYVPLI</sequence>
<dbReference type="InterPro" id="IPR020449">
    <property type="entry name" value="Tscrpt_reg_AraC-type_HTH"/>
</dbReference>
<gene>
    <name evidence="5" type="ORF">LJ739_16390</name>
</gene>
<dbReference type="InterPro" id="IPR011256">
    <property type="entry name" value="Reg_factor_effector_dom_sf"/>
</dbReference>
<dbReference type="PROSITE" id="PS00041">
    <property type="entry name" value="HTH_ARAC_FAMILY_1"/>
    <property type="match status" value="1"/>
</dbReference>
<comment type="caution">
    <text evidence="5">The sequence shown here is derived from an EMBL/GenBank/DDBJ whole genome shotgun (WGS) entry which is preliminary data.</text>
</comment>